<dbReference type="OrthoDB" id="385803at2157"/>
<dbReference type="Proteomes" id="UP000007478">
    <property type="component" value="Plasmid pTBMP1"/>
</dbReference>
<reference evidence="1 2" key="1">
    <citation type="journal article" date="2011" name="J. Bacteriol.">
        <title>Complete genome sequence of the hyperthermophilic, piezophilic, heterotrophic, and carboxydotrophic archaeon Thermococcus barophilus MP.</title>
        <authorList>
            <person name="Vannier P."/>
            <person name="Marteinsson V.T."/>
            <person name="Fridjonsson O.H."/>
            <person name="Oger P."/>
            <person name="Jebbar M."/>
        </authorList>
    </citation>
    <scope>NUCLEOTIDE SEQUENCE [LARGE SCALE GENOMIC DNA]</scope>
    <source>
        <strain evidence="2">DSM 11836 / MP</strain>
    </source>
</reference>
<accession>F0LN47</accession>
<dbReference type="HOGENOM" id="CLU_1088283_0_0_2"/>
<dbReference type="AlphaFoldDB" id="F0LN47"/>
<dbReference type="PATRIC" id="fig|391623.17.peg.2207"/>
<keyword evidence="2" id="KW-1185">Reference proteome</keyword>
<dbReference type="RefSeq" id="WP_013747408.1">
    <property type="nucleotide sequence ID" value="NC_015471.1"/>
</dbReference>
<geneLocation type="plasmid" evidence="1 2">
    <name>pTBMP1</name>
</geneLocation>
<proteinExistence type="predicted"/>
<evidence type="ECO:0000313" key="2">
    <source>
        <dbReference type="Proteomes" id="UP000007478"/>
    </source>
</evidence>
<protein>
    <submittedName>
        <fullName evidence="1">Uncharacterized protein</fullName>
    </submittedName>
</protein>
<sequence length="255" mass="30066">MKFEVMEYPRTCKGCKNESFRVIKCHREYLKKLMENMRPVSLKVMKNFNRKAPDGRERDEKRMLTSILSGLIAEKLTANILNIVARCLRIDLDIQVDSENINVDTFNYEAHNDIKLTFFDKNITLEVRSSIPYALDFGRVLNEYFDILGPYLTSYKPKEYFKDYYIRVLFHYPGVKHRDIETFTDGVYNEKIQAYFVGGASREDMERLGKDISQKMKQKSAKYWGISPITRGRDAIEIISLIFDVEENEVERIFK</sequence>
<dbReference type="eggNOG" id="arCOG11560">
    <property type="taxonomic scope" value="Archaea"/>
</dbReference>
<dbReference type="GeneID" id="10549095"/>
<keyword evidence="1" id="KW-0614">Plasmid</keyword>
<evidence type="ECO:0000313" key="1">
    <source>
        <dbReference type="EMBL" id="ADT85186.1"/>
    </source>
</evidence>
<name>F0LN47_THEBM</name>
<organism evidence="1 2">
    <name type="scientific">Thermococcus barophilus (strain DSM 11836 / MP)</name>
    <dbReference type="NCBI Taxonomy" id="391623"/>
    <lineage>
        <taxon>Archaea</taxon>
        <taxon>Methanobacteriati</taxon>
        <taxon>Methanobacteriota</taxon>
        <taxon>Thermococci</taxon>
        <taxon>Thermococcales</taxon>
        <taxon>Thermococcaceae</taxon>
        <taxon>Thermococcus</taxon>
    </lineage>
</organism>
<gene>
    <name evidence="1" type="ordered locus">TERMP_02213</name>
</gene>
<dbReference type="KEGG" id="tba:TERMP_02213"/>
<dbReference type="EMBL" id="CP002373">
    <property type="protein sequence ID" value="ADT85186.1"/>
    <property type="molecule type" value="Genomic_DNA"/>
</dbReference>